<sequence>MKEEHVSVVEQLAKEIAQLWQHMTKEKTSAIQEMKTNRKSLAEWSDISVEDILCERSELVKQLSRLSATVNKLQAEKKDLQEQLCKTNDELTSKKIKATSRPPRHTLQTNTSLLNVLSYLVKTYVNTEQEIQDVLGQLGLSRVDSPASNRAADVDYYGIGGMSCQAQGSKENFVGGFHSHLYEDGPDPTPRTCDKFASSIGMQDTSEMEREDVFLGQVAACAWLSTGCCE</sequence>
<proteinExistence type="predicted"/>
<evidence type="ECO:0000313" key="2">
    <source>
        <dbReference type="EMBL" id="KAH7931729.1"/>
    </source>
</evidence>
<dbReference type="EMBL" id="JABSTU010006872">
    <property type="protein sequence ID" value="KAH7931729.1"/>
    <property type="molecule type" value="Genomic_DNA"/>
</dbReference>
<evidence type="ECO:0000256" key="1">
    <source>
        <dbReference type="SAM" id="Coils"/>
    </source>
</evidence>
<comment type="caution">
    <text evidence="2">The sequence shown here is derived from an EMBL/GenBank/DDBJ whole genome shotgun (WGS) entry which is preliminary data.</text>
</comment>
<evidence type="ECO:0000313" key="3">
    <source>
        <dbReference type="Proteomes" id="UP000821866"/>
    </source>
</evidence>
<dbReference type="VEuPathDB" id="VectorBase:LOC119178495"/>
<reference evidence="2" key="2">
    <citation type="submission" date="2021-09" db="EMBL/GenBank/DDBJ databases">
        <authorList>
            <person name="Jia N."/>
            <person name="Wang J."/>
            <person name="Shi W."/>
            <person name="Du L."/>
            <person name="Sun Y."/>
            <person name="Zhan W."/>
            <person name="Jiang J."/>
            <person name="Wang Q."/>
            <person name="Zhang B."/>
            <person name="Ji P."/>
            <person name="Sakyi L.B."/>
            <person name="Cui X."/>
            <person name="Yuan T."/>
            <person name="Jiang B."/>
            <person name="Yang W."/>
            <person name="Lam T.T.-Y."/>
            <person name="Chang Q."/>
            <person name="Ding S."/>
            <person name="Wang X."/>
            <person name="Zhu J."/>
            <person name="Ruan X."/>
            <person name="Zhao L."/>
            <person name="Wei J."/>
            <person name="Que T."/>
            <person name="Du C."/>
            <person name="Cheng J."/>
            <person name="Dai P."/>
            <person name="Han X."/>
            <person name="Huang E."/>
            <person name="Gao Y."/>
            <person name="Liu J."/>
            <person name="Shao H."/>
            <person name="Ye R."/>
            <person name="Li L."/>
            <person name="Wei W."/>
            <person name="Wang X."/>
            <person name="Wang C."/>
            <person name="Huo Q."/>
            <person name="Li W."/>
            <person name="Guo W."/>
            <person name="Chen H."/>
            <person name="Chen S."/>
            <person name="Zhou L."/>
            <person name="Zhou L."/>
            <person name="Ni X."/>
            <person name="Tian J."/>
            <person name="Zhou Y."/>
            <person name="Sheng Y."/>
            <person name="Liu T."/>
            <person name="Pan Y."/>
            <person name="Xia L."/>
            <person name="Li J."/>
            <person name="Zhao F."/>
            <person name="Cao W."/>
        </authorList>
    </citation>
    <scope>NUCLEOTIDE SEQUENCE</scope>
    <source>
        <strain evidence="2">Rmic-2018</strain>
        <tissue evidence="2">Larvae</tissue>
    </source>
</reference>
<protein>
    <submittedName>
        <fullName evidence="2">Uncharacterized protein</fullName>
    </submittedName>
</protein>
<keyword evidence="3" id="KW-1185">Reference proteome</keyword>
<feature type="coiled-coil region" evidence="1">
    <location>
        <begin position="56"/>
        <end position="90"/>
    </location>
</feature>
<reference evidence="2" key="1">
    <citation type="journal article" date="2020" name="Cell">
        <title>Large-Scale Comparative Analyses of Tick Genomes Elucidate Their Genetic Diversity and Vector Capacities.</title>
        <authorList>
            <consortium name="Tick Genome and Microbiome Consortium (TIGMIC)"/>
            <person name="Jia N."/>
            <person name="Wang J."/>
            <person name="Shi W."/>
            <person name="Du L."/>
            <person name="Sun Y."/>
            <person name="Zhan W."/>
            <person name="Jiang J.F."/>
            <person name="Wang Q."/>
            <person name="Zhang B."/>
            <person name="Ji P."/>
            <person name="Bell-Sakyi L."/>
            <person name="Cui X.M."/>
            <person name="Yuan T.T."/>
            <person name="Jiang B.G."/>
            <person name="Yang W.F."/>
            <person name="Lam T.T."/>
            <person name="Chang Q.C."/>
            <person name="Ding S.J."/>
            <person name="Wang X.J."/>
            <person name="Zhu J.G."/>
            <person name="Ruan X.D."/>
            <person name="Zhao L."/>
            <person name="Wei J.T."/>
            <person name="Ye R.Z."/>
            <person name="Que T.C."/>
            <person name="Du C.H."/>
            <person name="Zhou Y.H."/>
            <person name="Cheng J.X."/>
            <person name="Dai P.F."/>
            <person name="Guo W.B."/>
            <person name="Han X.H."/>
            <person name="Huang E.J."/>
            <person name="Li L.F."/>
            <person name="Wei W."/>
            <person name="Gao Y.C."/>
            <person name="Liu J.Z."/>
            <person name="Shao H.Z."/>
            <person name="Wang X."/>
            <person name="Wang C.C."/>
            <person name="Yang T.C."/>
            <person name="Huo Q.B."/>
            <person name="Li W."/>
            <person name="Chen H.Y."/>
            <person name="Chen S.E."/>
            <person name="Zhou L.G."/>
            <person name="Ni X.B."/>
            <person name="Tian J.H."/>
            <person name="Sheng Y."/>
            <person name="Liu T."/>
            <person name="Pan Y.S."/>
            <person name="Xia L.Y."/>
            <person name="Li J."/>
            <person name="Zhao F."/>
            <person name="Cao W.C."/>
        </authorList>
    </citation>
    <scope>NUCLEOTIDE SEQUENCE</scope>
    <source>
        <strain evidence="2">Rmic-2018</strain>
    </source>
</reference>
<gene>
    <name evidence="2" type="ORF">HPB51_029757</name>
</gene>
<organism evidence="2 3">
    <name type="scientific">Rhipicephalus microplus</name>
    <name type="common">Cattle tick</name>
    <name type="synonym">Boophilus microplus</name>
    <dbReference type="NCBI Taxonomy" id="6941"/>
    <lineage>
        <taxon>Eukaryota</taxon>
        <taxon>Metazoa</taxon>
        <taxon>Ecdysozoa</taxon>
        <taxon>Arthropoda</taxon>
        <taxon>Chelicerata</taxon>
        <taxon>Arachnida</taxon>
        <taxon>Acari</taxon>
        <taxon>Parasitiformes</taxon>
        <taxon>Ixodida</taxon>
        <taxon>Ixodoidea</taxon>
        <taxon>Ixodidae</taxon>
        <taxon>Rhipicephalinae</taxon>
        <taxon>Rhipicephalus</taxon>
        <taxon>Boophilus</taxon>
    </lineage>
</organism>
<keyword evidence="1" id="KW-0175">Coiled coil</keyword>
<dbReference type="AlphaFoldDB" id="A0A9J6CU44"/>
<accession>A0A9J6CU44</accession>
<dbReference type="Proteomes" id="UP000821866">
    <property type="component" value="Unassembled WGS sequence"/>
</dbReference>
<name>A0A9J6CU44_RHIMP</name>